<dbReference type="Proteomes" id="UP000466619">
    <property type="component" value="Unassembled WGS sequence"/>
</dbReference>
<reference evidence="2" key="1">
    <citation type="submission" date="2017-08" db="EMBL/GenBank/DDBJ databases">
        <authorList>
            <person name="de Groot N.N."/>
        </authorList>
    </citation>
    <scope>NUCLEOTIDE SEQUENCE</scope>
    <source>
        <strain evidence="2">LJ24-63</strain>
    </source>
</reference>
<dbReference type="EMBL" id="NSCM01000032">
    <property type="protein sequence ID" value="RAX10042.1"/>
    <property type="molecule type" value="Genomic_DNA"/>
</dbReference>
<reference evidence="1 4" key="3">
    <citation type="submission" date="2019-12" db="EMBL/GenBank/DDBJ databases">
        <title>Engineering Photorhabdus to improve their lethality against agricultural pests.</title>
        <authorList>
            <person name="Machado R.A.R."/>
        </authorList>
    </citation>
    <scope>NUCLEOTIDE SEQUENCE [LARGE SCALE GENOMIC DNA]</scope>
    <source>
        <strain evidence="1 4">M-CN4</strain>
    </source>
</reference>
<reference evidence="2 3" key="2">
    <citation type="journal article" date="2018" name="Int. J. Syst. Evol. Microbiol.">
        <title>Whole-genome-based revisit of Photorhabdus phylogeny: proposal for the elevation of most Photorhabdus subspecies to the species level and description of one novel species Photorhabdus bodei sp. nov., and one novel subspecies Photorhabdus laumondii subsp. clarkei subsp. nov.</title>
        <authorList>
            <person name="Machado R.A.R."/>
            <person name="Wuthrich D."/>
            <person name="Kuhnert P."/>
            <person name="Arce C.C.M."/>
            <person name="Thonen L."/>
            <person name="Ruiz C."/>
            <person name="Zhang X."/>
            <person name="Robert C.A.M."/>
            <person name="Karimi J."/>
            <person name="Kamali S."/>
            <person name="Ma J."/>
            <person name="Bruggmann R."/>
            <person name="Erb M."/>
        </authorList>
    </citation>
    <scope>NUCLEOTIDE SEQUENCE [LARGE SCALE GENOMIC DNA]</scope>
    <source>
        <strain evidence="2 3">LJ24-63</strain>
    </source>
</reference>
<sequence length="62" mass="7102">MNKRYLNPAGKLSSRPILYPPKAWVEEGRKILDVTFILGFSEQVFALNHRLLWSVGAMISIE</sequence>
<protein>
    <submittedName>
        <fullName evidence="2">Uncharacterized protein</fullName>
    </submittedName>
</protein>
<organism evidence="2 3">
    <name type="scientific">Photorhabdus bodei</name>
    <dbReference type="NCBI Taxonomy" id="2029681"/>
    <lineage>
        <taxon>Bacteria</taxon>
        <taxon>Pseudomonadati</taxon>
        <taxon>Pseudomonadota</taxon>
        <taxon>Gammaproteobacteria</taxon>
        <taxon>Enterobacterales</taxon>
        <taxon>Morganellaceae</taxon>
        <taxon>Photorhabdus</taxon>
    </lineage>
</organism>
<name>A0A329X350_9GAMM</name>
<comment type="caution">
    <text evidence="2">The sequence shown here is derived from an EMBL/GenBank/DDBJ whole genome shotgun (WGS) entry which is preliminary data.</text>
</comment>
<evidence type="ECO:0000313" key="4">
    <source>
        <dbReference type="Proteomes" id="UP000466619"/>
    </source>
</evidence>
<keyword evidence="4" id="KW-1185">Reference proteome</keyword>
<dbReference type="RefSeq" id="WP_146747462.1">
    <property type="nucleotide sequence ID" value="NZ_CAWNYH010000032.1"/>
</dbReference>
<dbReference type="GeneID" id="88807336"/>
<dbReference type="AlphaFoldDB" id="A0A329X350"/>
<gene>
    <name evidence="2" type="ORF">CKY02_15975</name>
    <name evidence="1" type="ORF">GPY48_13945</name>
</gene>
<dbReference type="Proteomes" id="UP000250919">
    <property type="component" value="Unassembled WGS sequence"/>
</dbReference>
<evidence type="ECO:0000313" key="3">
    <source>
        <dbReference type="Proteomes" id="UP000250919"/>
    </source>
</evidence>
<evidence type="ECO:0000313" key="1">
    <source>
        <dbReference type="EMBL" id="NDL04275.1"/>
    </source>
</evidence>
<accession>A0A329X350</accession>
<evidence type="ECO:0000313" key="2">
    <source>
        <dbReference type="EMBL" id="RAX10042.1"/>
    </source>
</evidence>
<proteinExistence type="predicted"/>
<dbReference type="EMBL" id="WSFC01000029">
    <property type="protein sequence ID" value="NDL04275.1"/>
    <property type="molecule type" value="Genomic_DNA"/>
</dbReference>